<gene>
    <name evidence="2" type="ORF">N7492_001274</name>
</gene>
<feature type="compositionally biased region" description="Basic and acidic residues" evidence="1">
    <location>
        <begin position="521"/>
        <end position="540"/>
    </location>
</feature>
<evidence type="ECO:0000313" key="3">
    <source>
        <dbReference type="Proteomes" id="UP001146351"/>
    </source>
</evidence>
<feature type="region of interest" description="Disordered" evidence="1">
    <location>
        <begin position="48"/>
        <end position="94"/>
    </location>
</feature>
<feature type="region of interest" description="Disordered" evidence="1">
    <location>
        <begin position="381"/>
        <end position="555"/>
    </location>
</feature>
<name>A0A9W9IR78_9EURO</name>
<dbReference type="Proteomes" id="UP001146351">
    <property type="component" value="Unassembled WGS sequence"/>
</dbReference>
<dbReference type="AlphaFoldDB" id="A0A9W9IR78"/>
<comment type="caution">
    <text evidence="2">The sequence shown here is derived from an EMBL/GenBank/DDBJ whole genome shotgun (WGS) entry which is preliminary data.</text>
</comment>
<protein>
    <submittedName>
        <fullName evidence="2">Uncharacterized protein</fullName>
    </submittedName>
</protein>
<feature type="compositionally biased region" description="Polar residues" evidence="1">
    <location>
        <begin position="58"/>
        <end position="83"/>
    </location>
</feature>
<accession>A0A9W9IR78</accession>
<reference evidence="2" key="2">
    <citation type="journal article" date="2023" name="IMA Fungus">
        <title>Comparative genomic study of the Penicillium genus elucidates a diverse pangenome and 15 lateral gene transfer events.</title>
        <authorList>
            <person name="Petersen C."/>
            <person name="Sorensen T."/>
            <person name="Nielsen M.R."/>
            <person name="Sondergaard T.E."/>
            <person name="Sorensen J.L."/>
            <person name="Fitzpatrick D.A."/>
            <person name="Frisvad J.C."/>
            <person name="Nielsen K.L."/>
        </authorList>
    </citation>
    <scope>NUCLEOTIDE SEQUENCE</scope>
    <source>
        <strain evidence="2">IBT 21917</strain>
    </source>
</reference>
<proteinExistence type="predicted"/>
<feature type="compositionally biased region" description="Polar residues" evidence="1">
    <location>
        <begin position="445"/>
        <end position="456"/>
    </location>
</feature>
<feature type="region of interest" description="Disordered" evidence="1">
    <location>
        <begin position="13"/>
        <end position="32"/>
    </location>
</feature>
<reference evidence="2" key="1">
    <citation type="submission" date="2022-11" db="EMBL/GenBank/DDBJ databases">
        <authorList>
            <person name="Petersen C."/>
        </authorList>
    </citation>
    <scope>NUCLEOTIDE SEQUENCE</scope>
    <source>
        <strain evidence="2">IBT 21917</strain>
    </source>
</reference>
<evidence type="ECO:0000256" key="1">
    <source>
        <dbReference type="SAM" id="MobiDB-lite"/>
    </source>
</evidence>
<dbReference type="EMBL" id="JAPQKO010000001">
    <property type="protein sequence ID" value="KAJ5183658.1"/>
    <property type="molecule type" value="Genomic_DNA"/>
</dbReference>
<feature type="compositionally biased region" description="Polar residues" evidence="1">
    <location>
        <begin position="426"/>
        <end position="436"/>
    </location>
</feature>
<sequence>MLLNLGLPADAAAAHTTDTNSHSDSSAPTSPSYSAAFSLPAIPFLGTLYKNKQPDGPASSSSTRAAMTPGASMSSEGESSRATPPTLARPRVTRSQTIRKTVRPKTSYQFAHPASHARHKRLKLRPKLLLQLQQVSQTPRPLPILDILPSTLYLPRLARKFPALFRGRNGLGPNDLIVVMSELYGRTVTGISERQASSEEEDDDHREVVATICQMLHDDARSKGKAEICLNFGPAWEATPLASGSYEFVAHTDDGPRVMRWALRGARSRRVSLPVGTPPRDDTKRFTFSVIDPNTRRHPVIASMTRNQLEVFDEYPAIVRSSTGHATPNSAMSVVSDVSDDVPTDTNTVTLDDGLRTLIIITGIWVAFREGWSQNFSYGDPVSSPAGKPLASLSPTTAKNEVGTPLERDELGPVQEASPGGRRCMSISNGRRSNPISPAEGGTSFGSLSKRSNSTGAAFMDRAKRRSASAASNNRLTRHSMFNGTGEHGRDIVVSRPASPQQTSTERWDLGSSGRRKSRTTKFDPKADLPDRDLDKEPEIAHPGAGKSKRRNRLSNIFTIFHRKNGAH</sequence>
<keyword evidence="3" id="KW-1185">Reference proteome</keyword>
<dbReference type="OrthoDB" id="5404323at2759"/>
<organism evidence="2 3">
    <name type="scientific">Penicillium capsulatum</name>
    <dbReference type="NCBI Taxonomy" id="69766"/>
    <lineage>
        <taxon>Eukaryota</taxon>
        <taxon>Fungi</taxon>
        <taxon>Dikarya</taxon>
        <taxon>Ascomycota</taxon>
        <taxon>Pezizomycotina</taxon>
        <taxon>Eurotiomycetes</taxon>
        <taxon>Eurotiomycetidae</taxon>
        <taxon>Eurotiales</taxon>
        <taxon>Aspergillaceae</taxon>
        <taxon>Penicillium</taxon>
    </lineage>
</organism>
<evidence type="ECO:0000313" key="2">
    <source>
        <dbReference type="EMBL" id="KAJ5183658.1"/>
    </source>
</evidence>